<feature type="transmembrane region" description="Helical" evidence="6">
    <location>
        <begin position="973"/>
        <end position="992"/>
    </location>
</feature>
<name>A0A0G4FID4_9ALVE</name>
<evidence type="ECO:0000256" key="5">
    <source>
        <dbReference type="SAM" id="MobiDB-lite"/>
    </source>
</evidence>
<feature type="transmembrane region" description="Helical" evidence="6">
    <location>
        <begin position="1165"/>
        <end position="1188"/>
    </location>
</feature>
<dbReference type="PhylomeDB" id="A0A0G4FID4"/>
<comment type="subcellular location">
    <subcellularLocation>
        <location evidence="1">Membrane</location>
        <topology evidence="1">Multi-pass membrane protein</topology>
    </subcellularLocation>
</comment>
<sequence length="1389" mass="156799">MLTPEKEPEAPPTQKLLPHSSEEEPVEPDVKPALDKYHLLQCFKGVFDAHAVQQEMDGGKTPEEKAKEEESKPKTYDWQYVMVLSNSIPEDGKPVEKQPQITLAKARAIFEESFRGEEVVEKGLSKQEERATLELETFLQAFKALPSAYKKSEARGASVAKVTSPSVGKDTVEKAQPPQLAQPVGAHAAPKPDDDATKDKQAASPSPSPSSRAAVLKVAESLMGDEEFQPNGNEDEVMETAQRVVTEAAVVQSPPAGQGLTVQDESKPPSRPVTPRTPRDMKKDCISEALDLVLPPGSDTKPKLLSGFPYDNQMTAEMKNNPNANRNFNELMLRVIMTKLMFHCQLDVTAIPSDDGEYIFLFIKADTEDVIREAARVNWQTELEANSFDRVGLQPTNQDYMPLRDAFLDLVLRKPAYYKEVKPAIDLIEQTAKDYSALSKEEKQLASVDSFLDWWKSQGSYMVDEVNKRQKREAYRKFLKAMGELDDRAEQLKQDDKATGPEGDALRGEVKALIDSTLQRGEPAHEWLEDFKREQEEKRKKSKKGKPSTDKEQDMIDADTVSLVQPFIKYLRLRVLLPTMKLDEASDVTNMLAKKRSERLKTLWNHLGFDVPPRVYASYERHSALEPHYLRTKVETETDEFDTLFTPAIRLRLVADIIARQMDIPDLIHRKLLVAFFPLERIHKFEDPKLMYSCMSDPRLWTLVTDHQRRLKSWLNDKTIQDALEGQKGQGTSEAVKAYPKKKTAKQNVEFYEEKEAQRKAGFFYLFIGFFRTLVMNLPLDAFRAYYGERVAFYFAFVTFFNWLMIPAGLIGLPVFIAQQILWEEEGLSGDALNGLNIAFAFFMVFWTAYVAFGWYSKEHGYKMRWGMFSLKQSKKPRPEYYGDMKKSPVNDSESEIVFSNVTRRIRMFIGFITVTCIVVASAVVSLYIAELRSAWANEVSDADAKYSDPENHVDYYGIKQQAILIGSILDTASSSVFLMGGGMIATMLVDWYNLKYQTEYESLFAFQTFSIEFVVRFFPFVYTAFFKPQIDGCIQRLPGEGLYGAESLVKPGSSPEPNCADELQKQLLSSYFVKLALNVVELGQPYAMMFVGRFLARMKFRKRRQQQAREAFSEGRDTAPLRSAVKDEKVRLEFAARSGLEKEPYGNGQLDGAFTDYNEVMQQFCYMSLFVVGFPIAPALAFVFFVIETKVDAFKLFHLTRRPTPETAEGIGPWIGILQAVTFLSAIFNAALLAYVTQSLDAVIPGDFPKTGAGLYNQPVERHAAFAFTLLVFLVLLILTFVGLYKTAEKDAIAKERTDLKVDEILGGHPNINKESELVIGDQSLVVSLEDPTVRPVAFGFNKCELKGQQTEEGVLATQAKKVEEKVKQELSKKGQLAKPVGGSTGMV</sequence>
<feature type="transmembrane region" description="Helical" evidence="6">
    <location>
        <begin position="792"/>
        <end position="818"/>
    </location>
</feature>
<keyword evidence="4 6" id="KW-0472">Membrane</keyword>
<reference evidence="8" key="1">
    <citation type="submission" date="2014-11" db="EMBL/GenBank/DDBJ databases">
        <authorList>
            <person name="Otto D Thomas"/>
            <person name="Naeem Raeece"/>
        </authorList>
    </citation>
    <scope>NUCLEOTIDE SEQUENCE</scope>
</reference>
<evidence type="ECO:0000256" key="4">
    <source>
        <dbReference type="ARBA" id="ARBA00023136"/>
    </source>
</evidence>
<keyword evidence="3 6" id="KW-1133">Transmembrane helix</keyword>
<evidence type="ECO:0000256" key="6">
    <source>
        <dbReference type="SAM" id="Phobius"/>
    </source>
</evidence>
<dbReference type="PANTHER" id="PTHR12308">
    <property type="entry name" value="ANOCTAMIN"/>
    <property type="match status" value="1"/>
</dbReference>
<feature type="transmembrane region" description="Helical" evidence="6">
    <location>
        <begin position="1076"/>
        <end position="1097"/>
    </location>
</feature>
<feature type="domain" description="Anoctamin transmembrane" evidence="7">
    <location>
        <begin position="784"/>
        <end position="1280"/>
    </location>
</feature>
<feature type="transmembrane region" description="Helical" evidence="6">
    <location>
        <begin position="909"/>
        <end position="930"/>
    </location>
</feature>
<dbReference type="PANTHER" id="PTHR12308:SF73">
    <property type="entry name" value="ANOCTAMIN"/>
    <property type="match status" value="1"/>
</dbReference>
<dbReference type="VEuPathDB" id="CryptoDB:Cvel_17135"/>
<gene>
    <name evidence="8" type="ORF">Cvel_17135</name>
</gene>
<feature type="region of interest" description="Disordered" evidence="5">
    <location>
        <begin position="533"/>
        <end position="554"/>
    </location>
</feature>
<evidence type="ECO:0000259" key="7">
    <source>
        <dbReference type="Pfam" id="PF04547"/>
    </source>
</evidence>
<evidence type="ECO:0000313" key="8">
    <source>
        <dbReference type="EMBL" id="CEM13201.1"/>
    </source>
</evidence>
<feature type="region of interest" description="Disordered" evidence="5">
    <location>
        <begin position="53"/>
        <end position="73"/>
    </location>
</feature>
<dbReference type="EMBL" id="CDMZ01000388">
    <property type="protein sequence ID" value="CEM13201.1"/>
    <property type="molecule type" value="Genomic_DNA"/>
</dbReference>
<feature type="transmembrane region" description="Helical" evidence="6">
    <location>
        <begin position="1004"/>
        <end position="1023"/>
    </location>
</feature>
<organism evidence="8">
    <name type="scientific">Chromera velia CCMP2878</name>
    <dbReference type="NCBI Taxonomy" id="1169474"/>
    <lineage>
        <taxon>Eukaryota</taxon>
        <taxon>Sar</taxon>
        <taxon>Alveolata</taxon>
        <taxon>Colpodellida</taxon>
        <taxon>Chromeraceae</taxon>
        <taxon>Chromera</taxon>
    </lineage>
</organism>
<proteinExistence type="predicted"/>
<dbReference type="Pfam" id="PF04547">
    <property type="entry name" value="Anoctamin"/>
    <property type="match status" value="1"/>
</dbReference>
<accession>A0A0G4FID4</accession>
<dbReference type="InterPro" id="IPR049452">
    <property type="entry name" value="Anoctamin_TM"/>
</dbReference>
<feature type="transmembrane region" description="Helical" evidence="6">
    <location>
        <begin position="762"/>
        <end position="780"/>
    </location>
</feature>
<feature type="region of interest" description="Disordered" evidence="5">
    <location>
        <begin position="250"/>
        <end position="280"/>
    </location>
</feature>
<feature type="compositionally biased region" description="Low complexity" evidence="5">
    <location>
        <begin position="202"/>
        <end position="213"/>
    </location>
</feature>
<feature type="region of interest" description="Disordered" evidence="5">
    <location>
        <begin position="149"/>
        <end position="213"/>
    </location>
</feature>
<dbReference type="InterPro" id="IPR007632">
    <property type="entry name" value="Anoctamin"/>
</dbReference>
<protein>
    <recommendedName>
        <fullName evidence="7">Anoctamin transmembrane domain-containing protein</fullName>
    </recommendedName>
</protein>
<feature type="region of interest" description="Disordered" evidence="5">
    <location>
        <begin position="1"/>
        <end position="31"/>
    </location>
</feature>
<dbReference type="GO" id="GO:0005254">
    <property type="term" value="F:chloride channel activity"/>
    <property type="evidence" value="ECO:0007669"/>
    <property type="project" value="TreeGrafter"/>
</dbReference>
<evidence type="ECO:0000256" key="2">
    <source>
        <dbReference type="ARBA" id="ARBA00022692"/>
    </source>
</evidence>
<evidence type="ECO:0000256" key="1">
    <source>
        <dbReference type="ARBA" id="ARBA00004141"/>
    </source>
</evidence>
<dbReference type="GO" id="GO:0016020">
    <property type="term" value="C:membrane"/>
    <property type="evidence" value="ECO:0007669"/>
    <property type="project" value="UniProtKB-SubCell"/>
</dbReference>
<feature type="compositionally biased region" description="Basic and acidic residues" evidence="5">
    <location>
        <begin position="190"/>
        <end position="201"/>
    </location>
</feature>
<feature type="compositionally biased region" description="Basic and acidic residues" evidence="5">
    <location>
        <begin position="57"/>
        <end position="73"/>
    </location>
</feature>
<feature type="transmembrane region" description="Helical" evidence="6">
    <location>
        <begin position="1265"/>
        <end position="1286"/>
    </location>
</feature>
<keyword evidence="2 6" id="KW-0812">Transmembrane</keyword>
<evidence type="ECO:0000256" key="3">
    <source>
        <dbReference type="ARBA" id="ARBA00022989"/>
    </source>
</evidence>
<feature type="transmembrane region" description="Helical" evidence="6">
    <location>
        <begin position="838"/>
        <end position="856"/>
    </location>
</feature>